<dbReference type="EMBL" id="QBKQ01000003">
    <property type="protein sequence ID" value="PTX42129.1"/>
    <property type="molecule type" value="Genomic_DNA"/>
</dbReference>
<comment type="catalytic activity">
    <reaction evidence="12 13">
        <text>2 D-alanine + ATP = D-alanyl-D-alanine + ADP + phosphate + H(+)</text>
        <dbReference type="Rhea" id="RHEA:11224"/>
        <dbReference type="ChEBI" id="CHEBI:15378"/>
        <dbReference type="ChEBI" id="CHEBI:30616"/>
        <dbReference type="ChEBI" id="CHEBI:43474"/>
        <dbReference type="ChEBI" id="CHEBI:57416"/>
        <dbReference type="ChEBI" id="CHEBI:57822"/>
        <dbReference type="ChEBI" id="CHEBI:456216"/>
        <dbReference type="EC" id="6.3.2.4"/>
    </reaction>
</comment>
<dbReference type="GO" id="GO:0005524">
    <property type="term" value="F:ATP binding"/>
    <property type="evidence" value="ECO:0007669"/>
    <property type="project" value="UniProtKB-UniRule"/>
</dbReference>
<dbReference type="InterPro" id="IPR011761">
    <property type="entry name" value="ATP-grasp"/>
</dbReference>
<keyword evidence="11 13" id="KW-0961">Cell wall biogenesis/degradation</keyword>
<dbReference type="InterPro" id="IPR005905">
    <property type="entry name" value="D_ala_D_ala"/>
</dbReference>
<evidence type="ECO:0000256" key="14">
    <source>
        <dbReference type="PIRSR" id="PIRSR039102-1"/>
    </source>
</evidence>
<dbReference type="InterPro" id="IPR000291">
    <property type="entry name" value="D-Ala_lig_Van_CS"/>
</dbReference>
<dbReference type="Gene3D" id="3.40.50.20">
    <property type="match status" value="1"/>
</dbReference>
<feature type="binding site" evidence="15">
    <location>
        <position position="289"/>
    </location>
    <ligand>
        <name>Mg(2+)</name>
        <dbReference type="ChEBI" id="CHEBI:18420"/>
        <label>2</label>
    </ligand>
</feature>
<dbReference type="SUPFAM" id="SSF56059">
    <property type="entry name" value="Glutathione synthetase ATP-binding domain-like"/>
    <property type="match status" value="1"/>
</dbReference>
<dbReference type="HAMAP" id="MF_00047">
    <property type="entry name" value="Dala_Dala_lig"/>
    <property type="match status" value="1"/>
</dbReference>
<protein>
    <recommendedName>
        <fullName evidence="4 13">D-alanine--D-alanine ligase</fullName>
        <ecNumber evidence="4 13">6.3.2.4</ecNumber>
    </recommendedName>
    <alternativeName>
        <fullName evidence="13">D-Ala-D-Ala ligase</fullName>
    </alternativeName>
    <alternativeName>
        <fullName evidence="13">D-alanylalanine synthetase</fullName>
    </alternativeName>
</protein>
<dbReference type="UniPathway" id="UPA00219"/>
<dbReference type="PANTHER" id="PTHR23132">
    <property type="entry name" value="D-ALANINE--D-ALANINE LIGASE"/>
    <property type="match status" value="1"/>
</dbReference>
<dbReference type="InterPro" id="IPR011095">
    <property type="entry name" value="Dala_Dala_lig_C"/>
</dbReference>
<dbReference type="InterPro" id="IPR013815">
    <property type="entry name" value="ATP_grasp_subdomain_1"/>
</dbReference>
<evidence type="ECO:0000256" key="8">
    <source>
        <dbReference type="ARBA" id="ARBA00022840"/>
    </source>
</evidence>
<dbReference type="GO" id="GO:0071555">
    <property type="term" value="P:cell wall organization"/>
    <property type="evidence" value="ECO:0007669"/>
    <property type="project" value="UniProtKB-KW"/>
</dbReference>
<dbReference type="Pfam" id="PF07478">
    <property type="entry name" value="Dala_Dala_lig_C"/>
    <property type="match status" value="1"/>
</dbReference>
<feature type="active site" evidence="14">
    <location>
        <position position="15"/>
    </location>
</feature>
<evidence type="ECO:0000256" key="3">
    <source>
        <dbReference type="ARBA" id="ARBA00010871"/>
    </source>
</evidence>
<keyword evidence="6 13" id="KW-0436">Ligase</keyword>
<evidence type="ECO:0000256" key="7">
    <source>
        <dbReference type="ARBA" id="ARBA00022741"/>
    </source>
</evidence>
<evidence type="ECO:0000256" key="16">
    <source>
        <dbReference type="PROSITE-ProRule" id="PRU00409"/>
    </source>
</evidence>
<keyword evidence="8 16" id="KW-0067">ATP-binding</keyword>
<reference evidence="18 19" key="1">
    <citation type="submission" date="2018-04" db="EMBL/GenBank/DDBJ databases">
        <title>Genomic Encyclopedia of Archaeal and Bacterial Type Strains, Phase II (KMG-II): from individual species to whole genera.</title>
        <authorList>
            <person name="Goeker M."/>
        </authorList>
    </citation>
    <scope>NUCLEOTIDE SEQUENCE [LARGE SCALE GENOMIC DNA]</scope>
    <source>
        <strain evidence="18 19">DSM 23082</strain>
    </source>
</reference>
<dbReference type="InterPro" id="IPR016185">
    <property type="entry name" value="PreATP-grasp_dom_sf"/>
</dbReference>
<comment type="cofactor">
    <cofactor evidence="15">
        <name>Mg(2+)</name>
        <dbReference type="ChEBI" id="CHEBI:18420"/>
    </cofactor>
    <cofactor evidence="15">
        <name>Mn(2+)</name>
        <dbReference type="ChEBI" id="CHEBI:29035"/>
    </cofactor>
    <text evidence="15">Binds 2 magnesium or manganese ions per subunit.</text>
</comment>
<feature type="active site" evidence="14">
    <location>
        <position position="298"/>
    </location>
</feature>
<keyword evidence="15" id="KW-0479">Metal-binding</keyword>
<keyword evidence="10 13" id="KW-0573">Peptidoglycan synthesis</keyword>
<dbReference type="PROSITE" id="PS00843">
    <property type="entry name" value="DALA_DALA_LIGASE_1"/>
    <property type="match status" value="1"/>
</dbReference>
<dbReference type="NCBIfam" id="NF002378">
    <property type="entry name" value="PRK01372.1"/>
    <property type="match status" value="1"/>
</dbReference>
<dbReference type="PANTHER" id="PTHR23132:SF23">
    <property type="entry name" value="D-ALANINE--D-ALANINE LIGASE B"/>
    <property type="match status" value="1"/>
</dbReference>
<dbReference type="SUPFAM" id="SSF52440">
    <property type="entry name" value="PreATP-grasp domain"/>
    <property type="match status" value="1"/>
</dbReference>
<dbReference type="Proteomes" id="UP000244174">
    <property type="component" value="Unassembled WGS sequence"/>
</dbReference>
<organism evidence="18 19">
    <name type="scientific">Christiangramia gaetbulicola</name>
    <dbReference type="NCBI Taxonomy" id="703340"/>
    <lineage>
        <taxon>Bacteria</taxon>
        <taxon>Pseudomonadati</taxon>
        <taxon>Bacteroidota</taxon>
        <taxon>Flavobacteriia</taxon>
        <taxon>Flavobacteriales</taxon>
        <taxon>Flavobacteriaceae</taxon>
        <taxon>Christiangramia</taxon>
    </lineage>
</organism>
<evidence type="ECO:0000259" key="17">
    <source>
        <dbReference type="PROSITE" id="PS50975"/>
    </source>
</evidence>
<keyword evidence="9 13" id="KW-0133">Cell shape</keyword>
<evidence type="ECO:0000256" key="9">
    <source>
        <dbReference type="ARBA" id="ARBA00022960"/>
    </source>
</evidence>
<evidence type="ECO:0000256" key="15">
    <source>
        <dbReference type="PIRSR" id="PIRSR039102-3"/>
    </source>
</evidence>
<dbReference type="GO" id="GO:0046872">
    <property type="term" value="F:metal ion binding"/>
    <property type="evidence" value="ECO:0007669"/>
    <property type="project" value="UniProtKB-KW"/>
</dbReference>
<comment type="function">
    <text evidence="13">Cell wall formation.</text>
</comment>
<keyword evidence="5 13" id="KW-0963">Cytoplasm</keyword>
<accession>A0A2T6AEB0</accession>
<dbReference type="Pfam" id="PF01820">
    <property type="entry name" value="Dala_Dala_lig_N"/>
    <property type="match status" value="1"/>
</dbReference>
<evidence type="ECO:0000256" key="13">
    <source>
        <dbReference type="HAMAP-Rule" id="MF_00047"/>
    </source>
</evidence>
<evidence type="ECO:0000256" key="2">
    <source>
        <dbReference type="ARBA" id="ARBA00004496"/>
    </source>
</evidence>
<evidence type="ECO:0000256" key="6">
    <source>
        <dbReference type="ARBA" id="ARBA00022598"/>
    </source>
</evidence>
<dbReference type="GO" id="GO:0008360">
    <property type="term" value="P:regulation of cell shape"/>
    <property type="evidence" value="ECO:0007669"/>
    <property type="project" value="UniProtKB-KW"/>
</dbReference>
<evidence type="ECO:0000313" key="18">
    <source>
        <dbReference type="EMBL" id="PTX42129.1"/>
    </source>
</evidence>
<dbReference type="GO" id="GO:0005737">
    <property type="term" value="C:cytoplasm"/>
    <property type="evidence" value="ECO:0007669"/>
    <property type="project" value="UniProtKB-SubCell"/>
</dbReference>
<feature type="active site" evidence="14">
    <location>
        <position position="165"/>
    </location>
</feature>
<sequence length="325" mass="36298">MKKKIAIAMGGYSSEYHISINSGNIVYKHLDREKYEPYRVHILKGEWFVVADDDTPYPINKSNFTVKIHDKVIQFDCVFNTIHGTPGENGLLQAYLELIGIPQTSCDYYQSALTFNKRDLISVLRPYGIKAATNYFLNKGEEIDTKEIVNKVGLPCFIKANRAGSSFGVTKVKTEEEIIPAAKTAFSEDDEAIIESFLDGTEVSVGVITYKGEVIALPVTEIIPDGEFFDYEAKYLGKSQEITPARISEEDTKKVQDIAVMIYQKLKMKGLSRSEFIFHEGEPHFIEMNTNPGISAASILPQQAEKAGISLKDLFGSTIEAALKR</sequence>
<dbReference type="NCBIfam" id="TIGR01205">
    <property type="entry name" value="D_ala_D_alaTIGR"/>
    <property type="match status" value="1"/>
</dbReference>
<dbReference type="EC" id="6.3.2.4" evidence="4 13"/>
<proteinExistence type="inferred from homology"/>
<comment type="pathway">
    <text evidence="13">Cell wall biogenesis; peptidoglycan biosynthesis.</text>
</comment>
<evidence type="ECO:0000256" key="5">
    <source>
        <dbReference type="ARBA" id="ARBA00022490"/>
    </source>
</evidence>
<comment type="subcellular location">
    <subcellularLocation>
        <location evidence="2 13">Cytoplasm</location>
    </subcellularLocation>
</comment>
<dbReference type="PROSITE" id="PS00844">
    <property type="entry name" value="DALA_DALA_LIGASE_2"/>
    <property type="match status" value="1"/>
</dbReference>
<keyword evidence="15" id="KW-0464">Manganese</keyword>
<comment type="caution">
    <text evidence="18">The sequence shown here is derived from an EMBL/GenBank/DDBJ whole genome shotgun (WGS) entry which is preliminary data.</text>
</comment>
<dbReference type="GO" id="GO:0008716">
    <property type="term" value="F:D-alanine-D-alanine ligase activity"/>
    <property type="evidence" value="ECO:0007669"/>
    <property type="project" value="UniProtKB-UniRule"/>
</dbReference>
<dbReference type="Gene3D" id="3.30.470.20">
    <property type="entry name" value="ATP-grasp fold, B domain"/>
    <property type="match status" value="1"/>
</dbReference>
<gene>
    <name evidence="13" type="primary">ddl</name>
    <name evidence="18" type="ORF">C8P64_2545</name>
</gene>
<comment type="cofactor">
    <cofactor evidence="1">
        <name>Mn(2+)</name>
        <dbReference type="ChEBI" id="CHEBI:29035"/>
    </cofactor>
</comment>
<keyword evidence="15" id="KW-0460">Magnesium</keyword>
<evidence type="ECO:0000256" key="10">
    <source>
        <dbReference type="ARBA" id="ARBA00022984"/>
    </source>
</evidence>
<feature type="domain" description="ATP-grasp" evidence="17">
    <location>
        <begin position="121"/>
        <end position="320"/>
    </location>
</feature>
<dbReference type="AlphaFoldDB" id="A0A2T6AEB0"/>
<dbReference type="NCBIfam" id="NF002527">
    <property type="entry name" value="PRK01966.1-3"/>
    <property type="match status" value="1"/>
</dbReference>
<dbReference type="InterPro" id="IPR011127">
    <property type="entry name" value="Dala_Dala_lig_N"/>
</dbReference>
<dbReference type="OrthoDB" id="9813261at2"/>
<dbReference type="RefSeq" id="WP_108172435.1">
    <property type="nucleotide sequence ID" value="NZ_QBKQ01000003.1"/>
</dbReference>
<evidence type="ECO:0000256" key="12">
    <source>
        <dbReference type="ARBA" id="ARBA00047614"/>
    </source>
</evidence>
<evidence type="ECO:0000256" key="4">
    <source>
        <dbReference type="ARBA" id="ARBA00012216"/>
    </source>
</evidence>
<dbReference type="PROSITE" id="PS50975">
    <property type="entry name" value="ATP_GRASP"/>
    <property type="match status" value="1"/>
</dbReference>
<keyword evidence="7 16" id="KW-0547">Nucleotide-binding</keyword>
<feature type="binding site" evidence="15">
    <location>
        <position position="287"/>
    </location>
    <ligand>
        <name>Mg(2+)</name>
        <dbReference type="ChEBI" id="CHEBI:18420"/>
        <label>2</label>
    </ligand>
</feature>
<evidence type="ECO:0000313" key="19">
    <source>
        <dbReference type="Proteomes" id="UP000244174"/>
    </source>
</evidence>
<dbReference type="GO" id="GO:0009252">
    <property type="term" value="P:peptidoglycan biosynthetic process"/>
    <property type="evidence" value="ECO:0007669"/>
    <property type="project" value="UniProtKB-UniRule"/>
</dbReference>
<feature type="binding site" evidence="15">
    <location>
        <position position="287"/>
    </location>
    <ligand>
        <name>Mg(2+)</name>
        <dbReference type="ChEBI" id="CHEBI:18420"/>
        <label>1</label>
    </ligand>
</feature>
<dbReference type="Gene3D" id="3.30.1490.20">
    <property type="entry name" value="ATP-grasp fold, A domain"/>
    <property type="match status" value="1"/>
</dbReference>
<keyword evidence="19" id="KW-1185">Reference proteome</keyword>
<evidence type="ECO:0000256" key="1">
    <source>
        <dbReference type="ARBA" id="ARBA00001936"/>
    </source>
</evidence>
<dbReference type="PIRSF" id="PIRSF039102">
    <property type="entry name" value="Ddl/VanB"/>
    <property type="match status" value="1"/>
</dbReference>
<name>A0A2T6AEB0_9FLAO</name>
<evidence type="ECO:0000256" key="11">
    <source>
        <dbReference type="ARBA" id="ARBA00023316"/>
    </source>
</evidence>
<comment type="similarity">
    <text evidence="3 13">Belongs to the D-alanine--D-alanine ligase family.</text>
</comment>